<feature type="transmembrane region" description="Helical" evidence="2">
    <location>
        <begin position="47"/>
        <end position="68"/>
    </location>
</feature>
<proteinExistence type="predicted"/>
<dbReference type="RefSeq" id="WP_110985936.1">
    <property type="nucleotide sequence ID" value="NZ_CAWNWM010000005.1"/>
</dbReference>
<evidence type="ECO:0008006" key="5">
    <source>
        <dbReference type="Google" id="ProtNLM"/>
    </source>
</evidence>
<evidence type="ECO:0000313" key="4">
    <source>
        <dbReference type="Proteomes" id="UP000248857"/>
    </source>
</evidence>
<sequence length="638" mass="71924">MTNKGTTEGGSSAVDKTLENEAAELSQGSLHVAKVQKAFVGVSQWRAWPWVIVLVVSWLTGVTAFRWLSSLPPSPNCKIAPTLSDADRLDCADQVARKGDVESLSSALKLVSSWDKDNPLYVRASDLADEWSKAMLVMARREMDSGDLKKAVELANQVPETVESHTEAQALISKWQENRGKGQKILEEAREQIKEQNWTQATLRVRSLVELGDQYWQDRADQLLKEMAIEKEAFKILYEAQSVTRSVGKYSRRRPEKIAEAIQLVSTIDSKRLAREKGQETVEEWSEDLLEIAEYRAERGEFDQAVAAAQKIPPNTEAAKDATALIQLGRAEVVAEEEDVLSYLQAWALAQQVGDKEMAQTEGQERVDEWEQQIRNFGQLQLAKLFANVDSIFTYQAAINHAALVKAEQPQRIEAQTLIAQWTKQIETYNDRQHITRSRRFATQKTVPGYQAAISAARKVEIGQPLRLDAQSLVAEWENEIEKIEDRPILEEARAKAKSGDLNDAVQIARKIESDRALYSDARSDIADWVAQIQTAEDRPILNEAEALASRGSLSRAISKASQIRYGRALYYDAQRRISRWAGQRDAILAERRRREAARQQRQRPQIQQRQRPTAPSRSRPEAVESAPESVPDVSESE</sequence>
<gene>
    <name evidence="3" type="ORF">C1752_01970</name>
</gene>
<name>A0A2W1JIX0_9CYAN</name>
<dbReference type="OrthoDB" id="503367at2"/>
<feature type="compositionally biased region" description="Low complexity" evidence="1">
    <location>
        <begin position="603"/>
        <end position="613"/>
    </location>
</feature>
<protein>
    <recommendedName>
        <fullName evidence="5">Chromosome segregation ATPase</fullName>
    </recommendedName>
</protein>
<keyword evidence="2" id="KW-1133">Transmembrane helix</keyword>
<evidence type="ECO:0000313" key="3">
    <source>
        <dbReference type="EMBL" id="PZD73420.1"/>
    </source>
</evidence>
<dbReference type="AlphaFoldDB" id="A0A2W1JIX0"/>
<evidence type="ECO:0000256" key="2">
    <source>
        <dbReference type="SAM" id="Phobius"/>
    </source>
</evidence>
<keyword evidence="4" id="KW-1185">Reference proteome</keyword>
<reference evidence="3 4" key="1">
    <citation type="journal article" date="2018" name="Sci. Rep.">
        <title>A novel species of the marine cyanobacterium Acaryochloris with a unique pigment content and lifestyle.</title>
        <authorList>
            <person name="Partensky F."/>
            <person name="Six C."/>
            <person name="Ratin M."/>
            <person name="Garczarek L."/>
            <person name="Vaulot D."/>
            <person name="Probert I."/>
            <person name="Calteau A."/>
            <person name="Gourvil P."/>
            <person name="Marie D."/>
            <person name="Grebert T."/>
            <person name="Bouchier C."/>
            <person name="Le Panse S."/>
            <person name="Gachenot M."/>
            <person name="Rodriguez F."/>
            <person name="Garrido J.L."/>
        </authorList>
    </citation>
    <scope>NUCLEOTIDE SEQUENCE [LARGE SCALE GENOMIC DNA]</scope>
    <source>
        <strain evidence="3 4">RCC1774</strain>
    </source>
</reference>
<accession>A0A2W1JIX0</accession>
<organism evidence="3 4">
    <name type="scientific">Acaryochloris thomasi RCC1774</name>
    <dbReference type="NCBI Taxonomy" id="1764569"/>
    <lineage>
        <taxon>Bacteria</taxon>
        <taxon>Bacillati</taxon>
        <taxon>Cyanobacteriota</taxon>
        <taxon>Cyanophyceae</taxon>
        <taxon>Acaryochloridales</taxon>
        <taxon>Acaryochloridaceae</taxon>
        <taxon>Acaryochloris</taxon>
        <taxon>Acaryochloris thomasi</taxon>
    </lineage>
</organism>
<comment type="caution">
    <text evidence="3">The sequence shown here is derived from an EMBL/GenBank/DDBJ whole genome shotgun (WGS) entry which is preliminary data.</text>
</comment>
<dbReference type="EMBL" id="PQWO01000005">
    <property type="protein sequence ID" value="PZD73420.1"/>
    <property type="molecule type" value="Genomic_DNA"/>
</dbReference>
<keyword evidence="2" id="KW-0472">Membrane</keyword>
<keyword evidence="2" id="KW-0812">Transmembrane</keyword>
<evidence type="ECO:0000256" key="1">
    <source>
        <dbReference type="SAM" id="MobiDB-lite"/>
    </source>
</evidence>
<dbReference type="Proteomes" id="UP000248857">
    <property type="component" value="Unassembled WGS sequence"/>
</dbReference>
<feature type="region of interest" description="Disordered" evidence="1">
    <location>
        <begin position="592"/>
        <end position="638"/>
    </location>
</feature>